<evidence type="ECO:0000313" key="2">
    <source>
        <dbReference type="EMBL" id="ATL31508.1"/>
    </source>
</evidence>
<dbReference type="Proteomes" id="UP000221011">
    <property type="component" value="Chromosome"/>
</dbReference>
<protein>
    <recommendedName>
        <fullName evidence="1">YcaO domain-containing protein</fullName>
    </recommendedName>
</protein>
<keyword evidence="3" id="KW-1185">Reference proteome</keyword>
<name>A0A291QIW8_9ACTN</name>
<evidence type="ECO:0000259" key="1">
    <source>
        <dbReference type="PROSITE" id="PS51664"/>
    </source>
</evidence>
<organism evidence="2 3">
    <name type="scientific">Streptomyces formicae</name>
    <dbReference type="NCBI Taxonomy" id="1616117"/>
    <lineage>
        <taxon>Bacteria</taxon>
        <taxon>Bacillati</taxon>
        <taxon>Actinomycetota</taxon>
        <taxon>Actinomycetes</taxon>
        <taxon>Kitasatosporales</taxon>
        <taxon>Streptomycetaceae</taxon>
        <taxon>Streptomyces</taxon>
    </lineage>
</organism>
<accession>A0A291QIW8</accession>
<reference evidence="2 3" key="1">
    <citation type="submission" date="2017-08" db="EMBL/GenBank/DDBJ databases">
        <title>Complete Genome Sequence of Streptomyces formicae KY5, the formicamycin producer.</title>
        <authorList>
            <person name="Holmes N.A."/>
            <person name="Devine R."/>
            <person name="Qin Z."/>
            <person name="Seipke R.F."/>
            <person name="Wilkinson B."/>
            <person name="Hutchings M.I."/>
        </authorList>
    </citation>
    <scope>NUCLEOTIDE SEQUENCE [LARGE SCALE GENOMIC DNA]</scope>
    <source>
        <strain evidence="2 3">KY5</strain>
    </source>
</reference>
<gene>
    <name evidence="2" type="ORF">KY5_6490</name>
</gene>
<feature type="domain" description="YcaO" evidence="1">
    <location>
        <begin position="144"/>
        <end position="393"/>
    </location>
</feature>
<dbReference type="KEGG" id="sfk:KY5_6490"/>
<dbReference type="EMBL" id="CP022685">
    <property type="protein sequence ID" value="ATL31508.1"/>
    <property type="molecule type" value="Genomic_DNA"/>
</dbReference>
<dbReference type="AlphaFoldDB" id="A0A291QIW8"/>
<dbReference type="PROSITE" id="PS51664">
    <property type="entry name" value="YCAO"/>
    <property type="match status" value="1"/>
</dbReference>
<sequence length="393" mass="40988">MRCQGCHLLWAAEARAGGWPVHAADGPVLPHPLCPRGHDGHLDKAPAERPVDLAPSAGPLLAERLVHEPGLDLWMSDVVLTTPVGPHGHAAVVGGGLSRDRETSRLIGWAEAIERRCALRRPRGAVRRLSDGLAEGAALRSWHVAGKYLATGEPTWIPLADATLTGTTDSTGMAAFPTLDGALRGGLREWGERAALAQWWSGGTGVRCWDHTGLAASLLAASATVASGATCQVWHTSWGPLQVAGCLLITPTETGPRAIFGSGAAADTASAVVSAYHEALQLHVTAGVIRGPDGAARFGPQYVGAPLSEEFLNRFCAEFPVERGCAAVPENREGRDTDLNGLLAAAGPRTAAVDCADPLADALGLHVVRVVCPDLPRWSARTASPTGLTPAFL</sequence>
<proteinExistence type="predicted"/>
<evidence type="ECO:0000313" key="3">
    <source>
        <dbReference type="Proteomes" id="UP000221011"/>
    </source>
</evidence>
<dbReference type="Pfam" id="PF02624">
    <property type="entry name" value="YcaO"/>
    <property type="match status" value="1"/>
</dbReference>
<dbReference type="RefSeq" id="WP_234362977.1">
    <property type="nucleotide sequence ID" value="NZ_CP022685.1"/>
</dbReference>
<dbReference type="InterPro" id="IPR003776">
    <property type="entry name" value="YcaO-like_dom"/>
</dbReference>
<dbReference type="Gene3D" id="3.30.1330.230">
    <property type="match status" value="1"/>
</dbReference>